<comment type="caution">
    <text evidence="2">The sequence shown here is derived from an EMBL/GenBank/DDBJ whole genome shotgun (WGS) entry which is preliminary data.</text>
</comment>
<comment type="similarity">
    <text evidence="1">Belongs to the peptidase S10 family.</text>
</comment>
<dbReference type="Proteomes" id="UP000631114">
    <property type="component" value="Unassembled WGS sequence"/>
</dbReference>
<evidence type="ECO:0000313" key="3">
    <source>
        <dbReference type="Proteomes" id="UP000631114"/>
    </source>
</evidence>
<keyword evidence="3" id="KW-1185">Reference proteome</keyword>
<dbReference type="Gene3D" id="3.40.50.12670">
    <property type="match status" value="1"/>
</dbReference>
<dbReference type="SUPFAM" id="SSF53474">
    <property type="entry name" value="alpha/beta-Hydrolases"/>
    <property type="match status" value="2"/>
</dbReference>
<dbReference type="PRINTS" id="PR00724">
    <property type="entry name" value="CRBOXYPTASEC"/>
</dbReference>
<dbReference type="InterPro" id="IPR001563">
    <property type="entry name" value="Peptidase_S10"/>
</dbReference>
<evidence type="ECO:0000256" key="1">
    <source>
        <dbReference type="ARBA" id="ARBA00009431"/>
    </source>
</evidence>
<sequence>MMAREYFQHSNNLTSSCCSSIVLLFLLCPLLALSYNTVKYLPGFEGPLPFELETGYIEVGKSGDVELFYYFVKSESNPETDPLMLWLTGGPGCSGFSGLVYEIGPLKFKDQEYNGSLPTLVQNPFSWTKISSIIFIDSPVGTGFSYSKSIEGSKRGDIESMDQAYQFLRKWLLSHPEFLSHSVYIGGDTYSGKTLPLLVQNIAFGIEEKRKPYINLKGYLLGNPVTDRNRDSNTILPYAHRVGLISDEIYESAKRTCRGDYINVNPDNGECLKNLLVYDKCVSRINTFHILEPVCSFASPKPQEKVQYRRSIAENFNPVIDQKRTSLLDPRPPCPAANCRGSVPEWQRCSYDLPYHYDIESSYEYHVNLSTRGYRSLIYSGDHDMSVPYLGTQAWIQALNYPIVDDGRQWLVGFPGGQVGGLTWTYSNKMTFATVKARLAPLPISFIYAVIHKFKVEASRNGTKFVCPSGVAIIADAEHYHPAVLEMARQHLQHSNKLSSCCSILALLHLLLFLVCPPPALSYSTVTSLPGFKGSLPFQLETGYVGVGESGDVQMFYYFVKSESNPEDDPIMLWFTGGPGCSGLTGFAYEIGKLLFIFNLTTIPKKDQVASIIFLDSPVGTGFSYSKAKEGSMPGDIESCDHARQFLRKWFIDHPEFLSNPVYIGGDSYSGKTVPLIFQEIVLGNEAGTQPFINLKGYLLGNPVTDSRLDNNKILPYTHRMGLISDEIYESAKRSCGGEYINVNPSNRECLKSLEAYSKCVSRINTGHILEPLCNFVSPKPKEMHKIRRYLRKNCRRLIDSKQASLLDLQPPSIPALNCRAYGDLLSYYWANDRRVRKVLQIQEGSVSDWQRCSFLQYKHEIDSSYEYHVNLSARRFTSLIYSGDHDMIVPYLATQAWIRSLNYSIVDDWRPWLVDGQVGGLGGGHTAPEYLPKECFAMFKRNRSDHNLAKTHPVDLSVHPSGVVPEVQ</sequence>
<dbReference type="EMBL" id="JADFTS010000006">
    <property type="protein sequence ID" value="KAF9601470.1"/>
    <property type="molecule type" value="Genomic_DNA"/>
</dbReference>
<dbReference type="PANTHER" id="PTHR11802">
    <property type="entry name" value="SERINE PROTEASE FAMILY S10 SERINE CARBOXYPEPTIDASE"/>
    <property type="match status" value="1"/>
</dbReference>
<dbReference type="AlphaFoldDB" id="A0A835HLB8"/>
<dbReference type="GO" id="GO:0006508">
    <property type="term" value="P:proteolysis"/>
    <property type="evidence" value="ECO:0007669"/>
    <property type="project" value="InterPro"/>
</dbReference>
<reference evidence="2 3" key="1">
    <citation type="submission" date="2020-10" db="EMBL/GenBank/DDBJ databases">
        <title>The Coptis chinensis genome and diversification of protoberbering-type alkaloids.</title>
        <authorList>
            <person name="Wang B."/>
            <person name="Shu S."/>
            <person name="Song C."/>
            <person name="Liu Y."/>
        </authorList>
    </citation>
    <scope>NUCLEOTIDE SEQUENCE [LARGE SCALE GENOMIC DNA]</scope>
    <source>
        <strain evidence="2">HL-2020</strain>
        <tissue evidence="2">Leaf</tissue>
    </source>
</reference>
<accession>A0A835HLB8</accession>
<dbReference type="Pfam" id="PF00450">
    <property type="entry name" value="Peptidase_S10"/>
    <property type="match status" value="2"/>
</dbReference>
<gene>
    <name evidence="2" type="ORF">IFM89_020237</name>
</gene>
<dbReference type="FunFam" id="3.40.50.1820:FF:000072">
    <property type="entry name" value="Serine carboxypeptidase-like 19"/>
    <property type="match status" value="2"/>
</dbReference>
<protein>
    <recommendedName>
        <fullName evidence="4">Serine carboxypeptidase-like 7</fullName>
    </recommendedName>
</protein>
<evidence type="ECO:0008006" key="4">
    <source>
        <dbReference type="Google" id="ProtNLM"/>
    </source>
</evidence>
<evidence type="ECO:0000313" key="2">
    <source>
        <dbReference type="EMBL" id="KAF9601470.1"/>
    </source>
</evidence>
<dbReference type="InterPro" id="IPR029058">
    <property type="entry name" value="AB_hydrolase_fold"/>
</dbReference>
<name>A0A835HLB8_9MAGN</name>
<dbReference type="OrthoDB" id="443318at2759"/>
<proteinExistence type="inferred from homology"/>
<dbReference type="GO" id="GO:0016747">
    <property type="term" value="F:acyltransferase activity, transferring groups other than amino-acyl groups"/>
    <property type="evidence" value="ECO:0007669"/>
    <property type="project" value="TreeGrafter"/>
</dbReference>
<dbReference type="GO" id="GO:0019748">
    <property type="term" value="P:secondary metabolic process"/>
    <property type="evidence" value="ECO:0007669"/>
    <property type="project" value="TreeGrafter"/>
</dbReference>
<dbReference type="PROSITE" id="PS51257">
    <property type="entry name" value="PROKAR_LIPOPROTEIN"/>
    <property type="match status" value="1"/>
</dbReference>
<dbReference type="Gene3D" id="3.40.50.1820">
    <property type="entry name" value="alpha/beta hydrolase"/>
    <property type="match status" value="2"/>
</dbReference>
<dbReference type="PANTHER" id="PTHR11802:SF29">
    <property type="entry name" value="SERINE CARBOXYPEPTIDASE-LIKE 19"/>
    <property type="match status" value="1"/>
</dbReference>
<dbReference type="GO" id="GO:0004185">
    <property type="term" value="F:serine-type carboxypeptidase activity"/>
    <property type="evidence" value="ECO:0007669"/>
    <property type="project" value="InterPro"/>
</dbReference>
<organism evidence="2 3">
    <name type="scientific">Coptis chinensis</name>
    <dbReference type="NCBI Taxonomy" id="261450"/>
    <lineage>
        <taxon>Eukaryota</taxon>
        <taxon>Viridiplantae</taxon>
        <taxon>Streptophyta</taxon>
        <taxon>Embryophyta</taxon>
        <taxon>Tracheophyta</taxon>
        <taxon>Spermatophyta</taxon>
        <taxon>Magnoliopsida</taxon>
        <taxon>Ranunculales</taxon>
        <taxon>Ranunculaceae</taxon>
        <taxon>Coptidoideae</taxon>
        <taxon>Coptis</taxon>
    </lineage>
</organism>